<sequence length="142" mass="16334">MVVLSSFYVHIYRAFLILVIVLNTIGILVIKFLLPKEKAITYDLSFNIVLIIFCFIVLILSLKFASVSYDKKNKILNAKTLKSKFSIPSSDVINIERKSIILCKITYSNGDSKKSLIFQPSARMFFPFTDYPERIRKLLGEK</sequence>
<dbReference type="EMBL" id="FNBH01000003">
    <property type="protein sequence ID" value="SDG27366.1"/>
    <property type="molecule type" value="Genomic_DNA"/>
</dbReference>
<reference evidence="3" key="1">
    <citation type="submission" date="2016-10" db="EMBL/GenBank/DDBJ databases">
        <authorList>
            <person name="Varghese N."/>
            <person name="Submissions S."/>
        </authorList>
    </citation>
    <scope>NUCLEOTIDE SEQUENCE [LARGE SCALE GENOMIC DNA]</scope>
    <source>
        <strain evidence="3">DSM 19684</strain>
    </source>
</reference>
<dbReference type="Proteomes" id="UP000199203">
    <property type="component" value="Unassembled WGS sequence"/>
</dbReference>
<keyword evidence="1" id="KW-1133">Transmembrane helix</keyword>
<evidence type="ECO:0000313" key="3">
    <source>
        <dbReference type="Proteomes" id="UP000199203"/>
    </source>
</evidence>
<organism evidence="2 3">
    <name type="scientific">Epilithonimonas hungarica</name>
    <dbReference type="NCBI Taxonomy" id="454006"/>
    <lineage>
        <taxon>Bacteria</taxon>
        <taxon>Pseudomonadati</taxon>
        <taxon>Bacteroidota</taxon>
        <taxon>Flavobacteriia</taxon>
        <taxon>Flavobacteriales</taxon>
        <taxon>Weeksellaceae</taxon>
        <taxon>Chryseobacterium group</taxon>
        <taxon>Epilithonimonas</taxon>
    </lineage>
</organism>
<feature type="transmembrane region" description="Helical" evidence="1">
    <location>
        <begin position="46"/>
        <end position="65"/>
    </location>
</feature>
<gene>
    <name evidence="2" type="ORF">SAMN05421825_3104</name>
</gene>
<keyword evidence="3" id="KW-1185">Reference proteome</keyword>
<keyword evidence="1" id="KW-0812">Transmembrane</keyword>
<dbReference type="RefSeq" id="WP_089874321.1">
    <property type="nucleotide sequence ID" value="NZ_FNBH01000003.1"/>
</dbReference>
<evidence type="ECO:0000256" key="1">
    <source>
        <dbReference type="SAM" id="Phobius"/>
    </source>
</evidence>
<protein>
    <submittedName>
        <fullName evidence="2">Uncharacterized protein</fullName>
    </submittedName>
</protein>
<evidence type="ECO:0000313" key="2">
    <source>
        <dbReference type="EMBL" id="SDG27366.1"/>
    </source>
</evidence>
<feature type="transmembrane region" description="Helical" evidence="1">
    <location>
        <begin position="12"/>
        <end position="34"/>
    </location>
</feature>
<proteinExistence type="predicted"/>
<keyword evidence="1" id="KW-0472">Membrane</keyword>
<dbReference type="AlphaFoldDB" id="A0A1G7SWA0"/>
<dbReference type="STRING" id="454006.SAMN05421825_3104"/>
<name>A0A1G7SWA0_9FLAO</name>
<accession>A0A1G7SWA0</accession>